<keyword evidence="5" id="KW-1185">Reference proteome</keyword>
<evidence type="ECO:0000256" key="3">
    <source>
        <dbReference type="SAM" id="Coils"/>
    </source>
</evidence>
<gene>
    <name evidence="4" type="ORF">M9Y10_034295</name>
</gene>
<organism evidence="4 5">
    <name type="scientific">Tritrichomonas musculus</name>
    <dbReference type="NCBI Taxonomy" id="1915356"/>
    <lineage>
        <taxon>Eukaryota</taxon>
        <taxon>Metamonada</taxon>
        <taxon>Parabasalia</taxon>
        <taxon>Tritrichomonadida</taxon>
        <taxon>Tritrichomonadidae</taxon>
        <taxon>Tritrichomonas</taxon>
    </lineage>
</organism>
<dbReference type="InterPro" id="IPR051570">
    <property type="entry name" value="TBC1_cilium_biogenesis"/>
</dbReference>
<feature type="coiled-coil region" evidence="3">
    <location>
        <begin position="460"/>
        <end position="491"/>
    </location>
</feature>
<evidence type="ECO:0000313" key="4">
    <source>
        <dbReference type="EMBL" id="KAK8889545.1"/>
    </source>
</evidence>
<dbReference type="PANTHER" id="PTHR19853">
    <property type="entry name" value="WD REPEAT CONTAINING PROTEIN 3 WDR3"/>
    <property type="match status" value="1"/>
</dbReference>
<keyword evidence="3" id="KW-0175">Coiled coil</keyword>
<dbReference type="EMBL" id="JAPFFF010000005">
    <property type="protein sequence ID" value="KAK8889545.1"/>
    <property type="molecule type" value="Genomic_DNA"/>
</dbReference>
<keyword evidence="2" id="KW-0677">Repeat</keyword>
<keyword evidence="1" id="KW-0853">WD repeat</keyword>
<sequence length="492" mass="58655">MMFKEGSAIDSSFKDHEHLVSQIAKKVSCKALLNKQNLTDLMKQHFCYPIQHRTVVWRYLLQLPMNETQYVNYASQTLHPKIRTLPNRLPIRFSNVSHRLVRLLSALTYWHPPLAECDWLPSLCFPFLKMFERDSLTLFEAMATIICNWCTEWLQFIPNPPITTLSRIEHMAKQRGHTAPQDVVWPALRSFFSEVATTEACLMLIDNILSAKPNYLDYLILSYAMRPNHRIDELNVRAIISKARKMYEKDSMNNPNQESFIPLPKGFYPVLNIVRKSTNWKQKELERIQSEAEAAKLEMSLRYDIDAETKKLDRQRQNWMAQREVLIQIENEQMEEFRRKEKENLCKENKIEEMQLEKRRKQIKIRRDQEENSITEWRKDCKRLQEEMATVAQNRKETWDKWLQIREDSAKLAKEEVDNELALLSSREKMQKDELDTHNLYMKQVLEGEQNMLRDAITRSQEIDEEKFKLKEVLENARRRLAIDFQKKKDES</sequence>
<feature type="coiled-coil region" evidence="3">
    <location>
        <begin position="337"/>
        <end position="394"/>
    </location>
</feature>
<evidence type="ECO:0000256" key="2">
    <source>
        <dbReference type="ARBA" id="ARBA00022737"/>
    </source>
</evidence>
<name>A0ABR2KEI4_9EUKA</name>
<evidence type="ECO:0000256" key="1">
    <source>
        <dbReference type="ARBA" id="ARBA00022574"/>
    </source>
</evidence>
<protein>
    <recommendedName>
        <fullName evidence="6">TBC1 domain family member 31</fullName>
    </recommendedName>
</protein>
<dbReference type="Proteomes" id="UP001470230">
    <property type="component" value="Unassembled WGS sequence"/>
</dbReference>
<proteinExistence type="predicted"/>
<reference evidence="4 5" key="1">
    <citation type="submission" date="2024-04" db="EMBL/GenBank/DDBJ databases">
        <title>Tritrichomonas musculus Genome.</title>
        <authorList>
            <person name="Alves-Ferreira E."/>
            <person name="Grigg M."/>
            <person name="Lorenzi H."/>
            <person name="Galac M."/>
        </authorList>
    </citation>
    <scope>NUCLEOTIDE SEQUENCE [LARGE SCALE GENOMIC DNA]</scope>
    <source>
        <strain evidence="4 5">EAF2021</strain>
    </source>
</reference>
<accession>A0ABR2KEI4</accession>
<evidence type="ECO:0008006" key="6">
    <source>
        <dbReference type="Google" id="ProtNLM"/>
    </source>
</evidence>
<evidence type="ECO:0000313" key="5">
    <source>
        <dbReference type="Proteomes" id="UP001470230"/>
    </source>
</evidence>
<comment type="caution">
    <text evidence="4">The sequence shown here is derived from an EMBL/GenBank/DDBJ whole genome shotgun (WGS) entry which is preliminary data.</text>
</comment>
<dbReference type="PANTHER" id="PTHR19853:SF1">
    <property type="entry name" value="TBC1 DOMAIN FAMILY MEMBER 31"/>
    <property type="match status" value="1"/>
</dbReference>